<dbReference type="GO" id="GO:0006457">
    <property type="term" value="P:protein folding"/>
    <property type="evidence" value="ECO:0007669"/>
    <property type="project" value="TreeGrafter"/>
</dbReference>
<feature type="transmembrane region" description="Helical" evidence="10">
    <location>
        <begin position="604"/>
        <end position="621"/>
    </location>
</feature>
<dbReference type="PANTHER" id="PTHR22897:SF8">
    <property type="entry name" value="SULFHYDRYL OXIDASE"/>
    <property type="match status" value="1"/>
</dbReference>
<evidence type="ECO:0000259" key="12">
    <source>
        <dbReference type="PROSITE" id="PS51324"/>
    </source>
</evidence>
<evidence type="ECO:0000256" key="3">
    <source>
        <dbReference type="ARBA" id="ARBA00022630"/>
    </source>
</evidence>
<comment type="catalytic activity">
    <reaction evidence="9 10">
        <text>2 R'C(R)SH + O2 = R'C(R)S-S(R)CR' + H2O2</text>
        <dbReference type="Rhea" id="RHEA:17357"/>
        <dbReference type="ChEBI" id="CHEBI:15379"/>
        <dbReference type="ChEBI" id="CHEBI:16240"/>
        <dbReference type="ChEBI" id="CHEBI:16520"/>
        <dbReference type="ChEBI" id="CHEBI:17412"/>
        <dbReference type="EC" id="1.8.3.2"/>
    </reaction>
</comment>
<dbReference type="InterPro" id="IPR013766">
    <property type="entry name" value="Thioredoxin_domain"/>
</dbReference>
<keyword evidence="15" id="KW-1185">Reference proteome</keyword>
<dbReference type="AlphaFoldDB" id="A0A1B0F9H4"/>
<dbReference type="SUPFAM" id="SSF69000">
    <property type="entry name" value="FAD-dependent thiol oxidase"/>
    <property type="match status" value="1"/>
</dbReference>
<name>A0A1B0F9H4_GLOMM</name>
<evidence type="ECO:0000256" key="5">
    <source>
        <dbReference type="ARBA" id="ARBA00022827"/>
    </source>
</evidence>
<dbReference type="InterPro" id="IPR039798">
    <property type="entry name" value="Sulfhydryl_oxidase"/>
</dbReference>
<dbReference type="InterPro" id="IPR040986">
    <property type="entry name" value="QSOX_FAD-bd_dom"/>
</dbReference>
<evidence type="ECO:0000256" key="9">
    <source>
        <dbReference type="ARBA" id="ARBA00048864"/>
    </source>
</evidence>
<evidence type="ECO:0000256" key="8">
    <source>
        <dbReference type="ARBA" id="ARBA00023180"/>
    </source>
</evidence>
<dbReference type="VEuPathDB" id="VectorBase:GMOY000140"/>
<dbReference type="PROSITE" id="PS00194">
    <property type="entry name" value="THIOREDOXIN_1"/>
    <property type="match status" value="1"/>
</dbReference>
<dbReference type="EC" id="1.8.3.2" evidence="10"/>
<keyword evidence="8" id="KW-0325">Glycoprotein</keyword>
<evidence type="ECO:0000256" key="6">
    <source>
        <dbReference type="ARBA" id="ARBA00023002"/>
    </source>
</evidence>
<dbReference type="EMBL" id="CCAG010000868">
    <property type="status" value="NOT_ANNOTATED_CDS"/>
    <property type="molecule type" value="Genomic_DNA"/>
</dbReference>
<evidence type="ECO:0000256" key="11">
    <source>
        <dbReference type="SAM" id="SignalP"/>
    </source>
</evidence>
<accession>A0A1B0F9H4</accession>
<dbReference type="GO" id="GO:0003756">
    <property type="term" value="F:protein disulfide isomerase activity"/>
    <property type="evidence" value="ECO:0007669"/>
    <property type="project" value="TreeGrafter"/>
</dbReference>
<dbReference type="STRING" id="37546.A0A1B0F9H4"/>
<comment type="cofactor">
    <cofactor evidence="1 10">
        <name>FAD</name>
        <dbReference type="ChEBI" id="CHEBI:57692"/>
    </cofactor>
</comment>
<keyword evidence="10" id="KW-0472">Membrane</keyword>
<dbReference type="Proteomes" id="UP000092444">
    <property type="component" value="Unassembled WGS sequence"/>
</dbReference>
<proteinExistence type="inferred from homology"/>
<dbReference type="Pfam" id="PF04777">
    <property type="entry name" value="Evr1_Alr"/>
    <property type="match status" value="1"/>
</dbReference>
<protein>
    <recommendedName>
        <fullName evidence="10">Sulfhydryl oxidase</fullName>
        <ecNumber evidence="10">1.8.3.2</ecNumber>
    </recommendedName>
</protein>
<keyword evidence="7" id="KW-1015">Disulfide bond</keyword>
<comment type="similarity">
    <text evidence="2">Belongs to the quiescin-sulfhydryl oxidase (QSOX) family.</text>
</comment>
<dbReference type="InterPro" id="IPR042568">
    <property type="entry name" value="QSOX_FAD-bd_sf"/>
</dbReference>
<organism evidence="14 15">
    <name type="scientific">Glossina morsitans morsitans</name>
    <name type="common">Savannah tsetse fly</name>
    <dbReference type="NCBI Taxonomy" id="37546"/>
    <lineage>
        <taxon>Eukaryota</taxon>
        <taxon>Metazoa</taxon>
        <taxon>Ecdysozoa</taxon>
        <taxon>Arthropoda</taxon>
        <taxon>Hexapoda</taxon>
        <taxon>Insecta</taxon>
        <taxon>Pterygota</taxon>
        <taxon>Neoptera</taxon>
        <taxon>Endopterygota</taxon>
        <taxon>Diptera</taxon>
        <taxon>Brachycera</taxon>
        <taxon>Muscomorpha</taxon>
        <taxon>Hippoboscoidea</taxon>
        <taxon>Glossinidae</taxon>
        <taxon>Glossina</taxon>
    </lineage>
</organism>
<dbReference type="GO" id="GO:0016971">
    <property type="term" value="F:flavin-dependent sulfhydryl oxidase activity"/>
    <property type="evidence" value="ECO:0007669"/>
    <property type="project" value="InterPro"/>
</dbReference>
<evidence type="ECO:0000256" key="4">
    <source>
        <dbReference type="ARBA" id="ARBA00022729"/>
    </source>
</evidence>
<keyword evidence="4 11" id="KW-0732">Signal</keyword>
<dbReference type="GO" id="GO:0005615">
    <property type="term" value="C:extracellular space"/>
    <property type="evidence" value="ECO:0007669"/>
    <property type="project" value="TreeGrafter"/>
</dbReference>
<keyword evidence="6 10" id="KW-0560">Oxidoreductase</keyword>
<evidence type="ECO:0000256" key="10">
    <source>
        <dbReference type="RuleBase" id="RU371123"/>
    </source>
</evidence>
<evidence type="ECO:0000259" key="13">
    <source>
        <dbReference type="PROSITE" id="PS51352"/>
    </source>
</evidence>
<evidence type="ECO:0000313" key="15">
    <source>
        <dbReference type="Proteomes" id="UP000092444"/>
    </source>
</evidence>
<reference evidence="14" key="1">
    <citation type="submission" date="2020-05" db="UniProtKB">
        <authorList>
            <consortium name="EnsemblMetazoa"/>
        </authorList>
    </citation>
    <scope>IDENTIFICATION</scope>
    <source>
        <strain evidence="14">Yale</strain>
    </source>
</reference>
<dbReference type="PANTHER" id="PTHR22897">
    <property type="entry name" value="QUIESCIN Q6-RELATED SULFHYDRYL OXIDASE"/>
    <property type="match status" value="1"/>
</dbReference>
<dbReference type="Pfam" id="PF00085">
    <property type="entry name" value="Thioredoxin"/>
    <property type="match status" value="1"/>
</dbReference>
<dbReference type="PROSITE" id="PS51324">
    <property type="entry name" value="ERV_ALR"/>
    <property type="match status" value="1"/>
</dbReference>
<dbReference type="GO" id="GO:0000139">
    <property type="term" value="C:Golgi membrane"/>
    <property type="evidence" value="ECO:0007669"/>
    <property type="project" value="TreeGrafter"/>
</dbReference>
<dbReference type="InterPro" id="IPR017937">
    <property type="entry name" value="Thioredoxin_CS"/>
</dbReference>
<keyword evidence="10" id="KW-1133">Transmembrane helix</keyword>
<dbReference type="PhylomeDB" id="A0A1B0F9H4"/>
<dbReference type="Gene3D" id="1.20.120.1960">
    <property type="entry name" value="QSOX sulfhydryl oxidase domain"/>
    <property type="match status" value="1"/>
</dbReference>
<keyword evidence="10" id="KW-0812">Transmembrane</keyword>
<dbReference type="PROSITE" id="PS51352">
    <property type="entry name" value="THIOREDOXIN_2"/>
    <property type="match status" value="1"/>
</dbReference>
<sequence>MTVLKRFVVSVPCFLFVLTQAALLPPSTHQALIKHESPAELGLYNNSDKVKTLTNNNFNEEVLHRNHSILVEFYNSYCGHCKRFAPLYKDLAGILFGWRDILPVSAIDCAAEENNGICRQYEIMGYPSLRYFGPGFTPSPGNYGKPINTLELKDIVISLARFIVAENRTANMIDWPDFQPLPENIQTTNELFEGLNNSCQYVILIYEAENSTLGVEVILHLNRWPDIKVRRVVDLDSAAKYRIDGLQFKIATVSRSGNIEPYSTLENSAESYVDTIKSFLTKQHITEKPYIEPNTSSTVSNLGNSENNLKNILNEVKRNKHLIYQADLEMAIYYILYNEIPKSSNINGEKLLALQRFLSALNRYNPLGPNGQKIISNVYAFVMQNQRELSGQEFERKLKYMTEINRPIFSSNVYVGCIATKPNSRGYTCSLWQLFHYMTVQAANLDKSQDPLEILQAMHGYVKYYFGCTECSEHFQNMAANRKIWNTSTKDEAILWLWAAHNEVNQRLAGDVTEDPNFPKVQFPTTSSCPLCHGEGNTKSTETYPDNKWNKMKVLQFLKNIYNPEYISRFGVTDESLLQPLLEKLRRKRMIGNVFSDVDMRMGMLLYGFCIVMLMVAFKLFSLKGGYRKKPYGHDLLGKV</sequence>
<dbReference type="FunFam" id="1.20.120.310:FF:000001">
    <property type="entry name" value="Sulfhydryl oxidase"/>
    <property type="match status" value="1"/>
</dbReference>
<feature type="domain" description="Thioredoxin" evidence="13">
    <location>
        <begin position="18"/>
        <end position="193"/>
    </location>
</feature>
<dbReference type="InterPro" id="IPR017905">
    <property type="entry name" value="ERV/ALR_sulphydryl_oxidase"/>
</dbReference>
<keyword evidence="3 10" id="KW-0285">Flavoprotein</keyword>
<dbReference type="InterPro" id="IPR036249">
    <property type="entry name" value="Thioredoxin-like_sf"/>
</dbReference>
<dbReference type="EnsemblMetazoa" id="GMOY000140-RA">
    <property type="protein sequence ID" value="GMOY000140-PA"/>
    <property type="gene ID" value="GMOY000140"/>
</dbReference>
<dbReference type="Gene3D" id="1.20.120.310">
    <property type="entry name" value="ERV/ALR sulfhydryl oxidase domain"/>
    <property type="match status" value="1"/>
</dbReference>
<keyword evidence="5 10" id="KW-0274">FAD</keyword>
<dbReference type="SUPFAM" id="SSF52833">
    <property type="entry name" value="Thioredoxin-like"/>
    <property type="match status" value="1"/>
</dbReference>
<feature type="chain" id="PRO_5008407234" description="Sulfhydryl oxidase" evidence="11">
    <location>
        <begin position="22"/>
        <end position="640"/>
    </location>
</feature>
<dbReference type="InterPro" id="IPR036774">
    <property type="entry name" value="ERV/ALR_sulphydryl_oxid_sf"/>
</dbReference>
<evidence type="ECO:0000256" key="7">
    <source>
        <dbReference type="ARBA" id="ARBA00023157"/>
    </source>
</evidence>
<dbReference type="Pfam" id="PF18371">
    <property type="entry name" value="FAD_SOX"/>
    <property type="match status" value="1"/>
</dbReference>
<evidence type="ECO:0000256" key="1">
    <source>
        <dbReference type="ARBA" id="ARBA00001974"/>
    </source>
</evidence>
<evidence type="ECO:0000256" key="2">
    <source>
        <dbReference type="ARBA" id="ARBA00006041"/>
    </source>
</evidence>
<evidence type="ECO:0000313" key="14">
    <source>
        <dbReference type="EnsemblMetazoa" id="GMOY000140-PA"/>
    </source>
</evidence>
<feature type="signal peptide" evidence="11">
    <location>
        <begin position="1"/>
        <end position="21"/>
    </location>
</feature>
<feature type="domain" description="ERV/ALR sulfhydryl oxidase" evidence="12">
    <location>
        <begin position="420"/>
        <end position="522"/>
    </location>
</feature>
<dbReference type="Gene3D" id="3.40.30.10">
    <property type="entry name" value="Glutaredoxin"/>
    <property type="match status" value="2"/>
</dbReference>